<evidence type="ECO:0000313" key="3">
    <source>
        <dbReference type="Proteomes" id="UP001456524"/>
    </source>
</evidence>
<name>A0ABR1XMM0_9PEZI</name>
<evidence type="ECO:0000256" key="1">
    <source>
        <dbReference type="SAM" id="MobiDB-lite"/>
    </source>
</evidence>
<comment type="caution">
    <text evidence="2">The sequence shown here is derived from an EMBL/GenBank/DDBJ whole genome shotgun (WGS) entry which is preliminary data.</text>
</comment>
<reference evidence="2 3" key="1">
    <citation type="journal article" date="2022" name="G3 (Bethesda)">
        <title>Enemy or ally: a genomic approach to elucidate the lifestyle of Phyllosticta citrichinaensis.</title>
        <authorList>
            <person name="Buijs V.A."/>
            <person name="Groenewald J.Z."/>
            <person name="Haridas S."/>
            <person name="LaButti K.M."/>
            <person name="Lipzen A."/>
            <person name="Martin F.M."/>
            <person name="Barry K."/>
            <person name="Grigoriev I.V."/>
            <person name="Crous P.W."/>
            <person name="Seidl M.F."/>
        </authorList>
    </citation>
    <scope>NUCLEOTIDE SEQUENCE [LARGE SCALE GENOMIC DNA]</scope>
    <source>
        <strain evidence="2 3">CBS 129764</strain>
    </source>
</reference>
<gene>
    <name evidence="2" type="ORF">IWX90DRAFT_506016</name>
</gene>
<feature type="region of interest" description="Disordered" evidence="1">
    <location>
        <begin position="211"/>
        <end position="298"/>
    </location>
</feature>
<accession>A0ABR1XMM0</accession>
<keyword evidence="3" id="KW-1185">Reference proteome</keyword>
<sequence length="298" mass="34044">MNDPDASQERKEEVNERLDGTRFVTELERLGTQMRHDDGVEAWIASTATGEKNTEYKFLSPEPGRRECYIKGRPHDEFKVVVVVLRGFKFHTAAMVQQEIEIDGHWRFSTPRYVIKGQLNTAEHGIYITEYREDFQPLFPVEGSLVTKLRFGQLVCEESEESEEWIADSVLREHCLKEKPQNRIRDLVSFEPELEASASDETVYPEDIVNSMRGSVNDDGDDTQIADPPRRNRRKAAAEYAQSGHQVNKRVKVNHSNPKGAGPSNDPDGVLDRFNRWIDDDEYASPKPGPGIKAMPKR</sequence>
<dbReference type="Proteomes" id="UP001456524">
    <property type="component" value="Unassembled WGS sequence"/>
</dbReference>
<organism evidence="2 3">
    <name type="scientific">Phyllosticta citrichinensis</name>
    <dbReference type="NCBI Taxonomy" id="1130410"/>
    <lineage>
        <taxon>Eukaryota</taxon>
        <taxon>Fungi</taxon>
        <taxon>Dikarya</taxon>
        <taxon>Ascomycota</taxon>
        <taxon>Pezizomycotina</taxon>
        <taxon>Dothideomycetes</taxon>
        <taxon>Dothideomycetes incertae sedis</taxon>
        <taxon>Botryosphaeriales</taxon>
        <taxon>Phyllostictaceae</taxon>
        <taxon>Phyllosticta</taxon>
    </lineage>
</organism>
<evidence type="ECO:0000313" key="2">
    <source>
        <dbReference type="EMBL" id="KAK8161417.1"/>
    </source>
</evidence>
<dbReference type="EMBL" id="JBBWUH010000007">
    <property type="protein sequence ID" value="KAK8161417.1"/>
    <property type="molecule type" value="Genomic_DNA"/>
</dbReference>
<protein>
    <submittedName>
        <fullName evidence="2">Uncharacterized protein</fullName>
    </submittedName>
</protein>
<proteinExistence type="predicted"/>